<name>A0A1H9VUM5_BUTFI</name>
<sequence length="133" mass="14750">MKKSISKILVRIGIMIVSIPIILIALFIVIEIVGAIANHAATDKQTKELTAYIEKSIEDASIIDTYSFTGNTTGTGNHVECESKITFNSDMSEDDVDRIFAAQYKYRELEKKDGSYIITVYGDAPFPDNIEGH</sequence>
<proteinExistence type="predicted"/>
<reference evidence="2 3" key="1">
    <citation type="submission" date="2016-10" db="EMBL/GenBank/DDBJ databases">
        <authorList>
            <person name="de Groot N.N."/>
        </authorList>
    </citation>
    <scope>NUCLEOTIDE SEQUENCE [LARGE SCALE GENOMIC DNA]</scope>
    <source>
        <strain evidence="2 3">AR40</strain>
    </source>
</reference>
<dbReference type="OrthoDB" id="2002928at2"/>
<dbReference type="RefSeq" id="WP_143064081.1">
    <property type="nucleotide sequence ID" value="NZ_FOGJ01000025.1"/>
</dbReference>
<feature type="transmembrane region" description="Helical" evidence="1">
    <location>
        <begin position="12"/>
        <end position="37"/>
    </location>
</feature>
<keyword evidence="1" id="KW-1133">Transmembrane helix</keyword>
<gene>
    <name evidence="2" type="ORF">SAMN04487884_12525</name>
</gene>
<keyword evidence="1" id="KW-0812">Transmembrane</keyword>
<evidence type="ECO:0000313" key="3">
    <source>
        <dbReference type="Proteomes" id="UP000182584"/>
    </source>
</evidence>
<dbReference type="Proteomes" id="UP000182584">
    <property type="component" value="Unassembled WGS sequence"/>
</dbReference>
<evidence type="ECO:0000256" key="1">
    <source>
        <dbReference type="SAM" id="Phobius"/>
    </source>
</evidence>
<evidence type="ECO:0000313" key="2">
    <source>
        <dbReference type="EMBL" id="SES25375.1"/>
    </source>
</evidence>
<keyword evidence="1" id="KW-0472">Membrane</keyword>
<dbReference type="AlphaFoldDB" id="A0A1H9VUM5"/>
<protein>
    <submittedName>
        <fullName evidence="2">Uncharacterized protein</fullName>
    </submittedName>
</protein>
<dbReference type="EMBL" id="FOGJ01000025">
    <property type="protein sequence ID" value="SES25375.1"/>
    <property type="molecule type" value="Genomic_DNA"/>
</dbReference>
<organism evidence="2 3">
    <name type="scientific">Butyrivibrio fibrisolvens</name>
    <dbReference type="NCBI Taxonomy" id="831"/>
    <lineage>
        <taxon>Bacteria</taxon>
        <taxon>Bacillati</taxon>
        <taxon>Bacillota</taxon>
        <taxon>Clostridia</taxon>
        <taxon>Lachnospirales</taxon>
        <taxon>Lachnospiraceae</taxon>
        <taxon>Butyrivibrio</taxon>
    </lineage>
</organism>
<accession>A0A1H9VUM5</accession>
<dbReference type="eggNOG" id="ENOG50346NS">
    <property type="taxonomic scope" value="Bacteria"/>
</dbReference>